<protein>
    <submittedName>
        <fullName evidence="1">Uncharacterized protein</fullName>
    </submittedName>
</protein>
<dbReference type="EMBL" id="JXDG01000012">
    <property type="protein sequence ID" value="KIH85059.1"/>
    <property type="molecule type" value="Genomic_DNA"/>
</dbReference>
<evidence type="ECO:0000313" key="2">
    <source>
        <dbReference type="Proteomes" id="UP000031535"/>
    </source>
</evidence>
<dbReference type="Proteomes" id="UP000031535">
    <property type="component" value="Unassembled WGS sequence"/>
</dbReference>
<gene>
    <name evidence="1" type="ORF">UCMB321_1387</name>
</gene>
<proteinExistence type="predicted"/>
<dbReference type="PATRIC" id="fig|226910.6.peg.1379"/>
<reference evidence="1 2" key="1">
    <citation type="submission" date="2015-01" db="EMBL/GenBank/DDBJ databases">
        <title>Complete genome of Pseudomonas batumici UCM B-321 producer of the batumin antibiotic with strong antistaphilococcal and potential anticancer activity.</title>
        <authorList>
            <person name="Klochko V.V."/>
            <person name="Zelena L.B."/>
            <person name="Elena K.A."/>
            <person name="Reva O.N."/>
        </authorList>
    </citation>
    <scope>NUCLEOTIDE SEQUENCE [LARGE SCALE GENOMIC DNA]</scope>
    <source>
        <strain evidence="1 2">UCM B-321</strain>
    </source>
</reference>
<name>A0A0C2EG92_9PSED</name>
<accession>A0A0C2EG92</accession>
<dbReference type="AlphaFoldDB" id="A0A0C2EG92"/>
<keyword evidence="2" id="KW-1185">Reference proteome</keyword>
<evidence type="ECO:0000313" key="1">
    <source>
        <dbReference type="EMBL" id="KIH85059.1"/>
    </source>
</evidence>
<sequence length="56" mass="5991">MGQNVLCLNNERSYSLPTASVTSRSGTDMPMLVAYHGGGGCLDCPSHFELKTRDTA</sequence>
<comment type="caution">
    <text evidence="1">The sequence shown here is derived from an EMBL/GenBank/DDBJ whole genome shotgun (WGS) entry which is preliminary data.</text>
</comment>
<organism evidence="1 2">
    <name type="scientific">Pseudomonas batumici</name>
    <dbReference type="NCBI Taxonomy" id="226910"/>
    <lineage>
        <taxon>Bacteria</taxon>
        <taxon>Pseudomonadati</taxon>
        <taxon>Pseudomonadota</taxon>
        <taxon>Gammaproteobacteria</taxon>
        <taxon>Pseudomonadales</taxon>
        <taxon>Pseudomonadaceae</taxon>
        <taxon>Pseudomonas</taxon>
    </lineage>
</organism>